<dbReference type="STRING" id="151549.A0A4C1VHR7"/>
<dbReference type="Proteomes" id="UP000299102">
    <property type="component" value="Unassembled WGS sequence"/>
</dbReference>
<sequence length="141" mass="15131">MLYKTGECDSQPEGSVRTSLSPKDPRPEHVVISTRYLHPSLIKGSRKTDRQQSDIIRVLFRVAADERSRADVGVLLQEESDLVLGMSVPRAYCAAGVLGGALVVAGGYETNSVELYDLAAGQWRAGPALPESRCCASAAVL</sequence>
<evidence type="ECO:0000313" key="3">
    <source>
        <dbReference type="EMBL" id="GBP37295.1"/>
    </source>
</evidence>
<feature type="region of interest" description="Disordered" evidence="2">
    <location>
        <begin position="1"/>
        <end position="27"/>
    </location>
</feature>
<evidence type="ECO:0000256" key="2">
    <source>
        <dbReference type="SAM" id="MobiDB-lite"/>
    </source>
</evidence>
<gene>
    <name evidence="3" type="ORF">EVAR_35729_1</name>
</gene>
<dbReference type="InterPro" id="IPR006652">
    <property type="entry name" value="Kelch_1"/>
</dbReference>
<dbReference type="OrthoDB" id="1899182at2759"/>
<name>A0A4C1VHR7_EUMVA</name>
<organism evidence="3 4">
    <name type="scientific">Eumeta variegata</name>
    <name type="common">Bagworm moth</name>
    <name type="synonym">Eumeta japonica</name>
    <dbReference type="NCBI Taxonomy" id="151549"/>
    <lineage>
        <taxon>Eukaryota</taxon>
        <taxon>Metazoa</taxon>
        <taxon>Ecdysozoa</taxon>
        <taxon>Arthropoda</taxon>
        <taxon>Hexapoda</taxon>
        <taxon>Insecta</taxon>
        <taxon>Pterygota</taxon>
        <taxon>Neoptera</taxon>
        <taxon>Endopterygota</taxon>
        <taxon>Lepidoptera</taxon>
        <taxon>Glossata</taxon>
        <taxon>Ditrysia</taxon>
        <taxon>Tineoidea</taxon>
        <taxon>Psychidae</taxon>
        <taxon>Oiketicinae</taxon>
        <taxon>Eumeta</taxon>
    </lineage>
</organism>
<dbReference type="Gene3D" id="2.120.10.80">
    <property type="entry name" value="Kelch-type beta propeller"/>
    <property type="match status" value="1"/>
</dbReference>
<proteinExistence type="predicted"/>
<accession>A0A4C1VHR7</accession>
<comment type="caution">
    <text evidence="3">The sequence shown here is derived from an EMBL/GenBank/DDBJ whole genome shotgun (WGS) entry which is preliminary data.</text>
</comment>
<keyword evidence="1" id="KW-0880">Kelch repeat</keyword>
<dbReference type="EMBL" id="BGZK01000331">
    <property type="protein sequence ID" value="GBP37295.1"/>
    <property type="molecule type" value="Genomic_DNA"/>
</dbReference>
<dbReference type="InterPro" id="IPR015915">
    <property type="entry name" value="Kelch-typ_b-propeller"/>
</dbReference>
<feature type="compositionally biased region" description="Polar residues" evidence="2">
    <location>
        <begin position="12"/>
        <end position="21"/>
    </location>
</feature>
<dbReference type="Pfam" id="PF01344">
    <property type="entry name" value="Kelch_1"/>
    <property type="match status" value="1"/>
</dbReference>
<keyword evidence="4" id="KW-1185">Reference proteome</keyword>
<reference evidence="3 4" key="1">
    <citation type="journal article" date="2019" name="Commun. Biol.">
        <title>The bagworm genome reveals a unique fibroin gene that provides high tensile strength.</title>
        <authorList>
            <person name="Kono N."/>
            <person name="Nakamura H."/>
            <person name="Ohtoshi R."/>
            <person name="Tomita M."/>
            <person name="Numata K."/>
            <person name="Arakawa K."/>
        </authorList>
    </citation>
    <scope>NUCLEOTIDE SEQUENCE [LARGE SCALE GENOMIC DNA]</scope>
</reference>
<protein>
    <submittedName>
        <fullName evidence="3">Uncharacterized protein</fullName>
    </submittedName>
</protein>
<evidence type="ECO:0000313" key="4">
    <source>
        <dbReference type="Proteomes" id="UP000299102"/>
    </source>
</evidence>
<dbReference type="AlphaFoldDB" id="A0A4C1VHR7"/>
<evidence type="ECO:0000256" key="1">
    <source>
        <dbReference type="ARBA" id="ARBA00022441"/>
    </source>
</evidence>
<dbReference type="SUPFAM" id="SSF117281">
    <property type="entry name" value="Kelch motif"/>
    <property type="match status" value="1"/>
</dbReference>